<dbReference type="InterPro" id="IPR004173">
    <property type="entry name" value="3H_domain"/>
</dbReference>
<dbReference type="PANTHER" id="PTHR40068:SF1">
    <property type="entry name" value="TRANSCRIPTION REPRESSOR NIAR-RELATED"/>
    <property type="match status" value="1"/>
</dbReference>
<feature type="binding site" evidence="1">
    <location>
        <position position="146"/>
    </location>
    <ligand>
        <name>Ni(2+)</name>
        <dbReference type="ChEBI" id="CHEBI:49786"/>
    </ligand>
</feature>
<feature type="domain" description="Helix-turn-helix type 11" evidence="3">
    <location>
        <begin position="6"/>
        <end position="59"/>
    </location>
</feature>
<evidence type="ECO:0000313" key="4">
    <source>
        <dbReference type="EMBL" id="VBB07407.1"/>
    </source>
</evidence>
<dbReference type="Gene3D" id="1.10.10.10">
    <property type="entry name" value="Winged helix-like DNA-binding domain superfamily/Winged helix DNA-binding domain"/>
    <property type="match status" value="1"/>
</dbReference>
<dbReference type="PANTHER" id="PTHR40068">
    <property type="entry name" value="TRANSCRIPTION REPRESSOR NIAR-RELATED"/>
    <property type="match status" value="1"/>
</dbReference>
<dbReference type="Pfam" id="PF08279">
    <property type="entry name" value="HTH_11"/>
    <property type="match status" value="1"/>
</dbReference>
<feature type="domain" description="3H" evidence="2">
    <location>
        <begin position="75"/>
        <end position="169"/>
    </location>
</feature>
<feature type="binding site" evidence="1">
    <location>
        <position position="144"/>
    </location>
    <ligand>
        <name>Ni(2+)</name>
        <dbReference type="ChEBI" id="CHEBI:49786"/>
    </ligand>
</feature>
<dbReference type="InterPro" id="IPR036390">
    <property type="entry name" value="WH_DNA-bd_sf"/>
</dbReference>
<reference evidence="4 5" key="1">
    <citation type="submission" date="2018-06" db="EMBL/GenBank/DDBJ databases">
        <authorList>
            <person name="Strepis N."/>
        </authorList>
    </citation>
    <scope>NUCLEOTIDE SEQUENCE [LARGE SCALE GENOMIC DNA]</scope>
    <source>
        <strain evidence="4">LUCI</strain>
    </source>
</reference>
<dbReference type="Proteomes" id="UP000277811">
    <property type="component" value="Unassembled WGS sequence"/>
</dbReference>
<sequence length="171" mass="18658">MNAKERRAMLVERLQGAGLPVTGGALAQELGVSRQIVVGDIAILRAAGLDIYATPQGYILPEPKKQLNVVAKLPCKHGMDRMEQELTIIIDNGGKILDVIVEHALYGELKGNLMLASRRDLADFMQRLQDSGAEPLSSITGGVHLHTVEVPSQDVLLHIKRELQKQGILLK</sequence>
<dbReference type="OrthoDB" id="9792661at2"/>
<dbReference type="SUPFAM" id="SSF46785">
    <property type="entry name" value="Winged helix' DNA-binding domain"/>
    <property type="match status" value="1"/>
</dbReference>
<accession>A0A498R8Y3</accession>
<evidence type="ECO:0008006" key="6">
    <source>
        <dbReference type="Google" id="ProtNLM"/>
    </source>
</evidence>
<dbReference type="SUPFAM" id="SSF75500">
    <property type="entry name" value="Putative transcriptional regulator TM1602, C-terminal domain"/>
    <property type="match status" value="1"/>
</dbReference>
<organism evidence="4 5">
    <name type="scientific">Lucifera butyrica</name>
    <dbReference type="NCBI Taxonomy" id="1351585"/>
    <lineage>
        <taxon>Bacteria</taxon>
        <taxon>Bacillati</taxon>
        <taxon>Bacillota</taxon>
        <taxon>Negativicutes</taxon>
        <taxon>Veillonellales</taxon>
        <taxon>Veillonellaceae</taxon>
        <taxon>Lucifera</taxon>
    </lineage>
</organism>
<keyword evidence="1" id="KW-0533">Nickel</keyword>
<keyword evidence="5" id="KW-1185">Reference proteome</keyword>
<dbReference type="GO" id="GO:0046872">
    <property type="term" value="F:metal ion binding"/>
    <property type="evidence" value="ECO:0007669"/>
    <property type="project" value="UniProtKB-KW"/>
</dbReference>
<keyword evidence="1" id="KW-0479">Metal-binding</keyword>
<dbReference type="Gene3D" id="3.30.1340.20">
    <property type="entry name" value="3H domain"/>
    <property type="match status" value="1"/>
</dbReference>
<dbReference type="AlphaFoldDB" id="A0A498R8Y3"/>
<dbReference type="InterPro" id="IPR013196">
    <property type="entry name" value="HTH_11"/>
</dbReference>
<evidence type="ECO:0000259" key="2">
    <source>
        <dbReference type="Pfam" id="PF02829"/>
    </source>
</evidence>
<dbReference type="InterPro" id="IPR035922">
    <property type="entry name" value="3H_dom_sf"/>
</dbReference>
<feature type="binding site" evidence="1">
    <location>
        <position position="85"/>
    </location>
    <ligand>
        <name>Ni(2+)</name>
        <dbReference type="ChEBI" id="CHEBI:49786"/>
    </ligand>
</feature>
<dbReference type="EMBL" id="UPPP01000074">
    <property type="protein sequence ID" value="VBB07407.1"/>
    <property type="molecule type" value="Genomic_DNA"/>
</dbReference>
<name>A0A498R8Y3_9FIRM</name>
<evidence type="ECO:0000256" key="1">
    <source>
        <dbReference type="PIRSR" id="PIRSR037847-1"/>
    </source>
</evidence>
<protein>
    <recommendedName>
        <fullName evidence="6">Transcription repressor NadR</fullName>
    </recommendedName>
</protein>
<dbReference type="InterPro" id="IPR026043">
    <property type="entry name" value="NadR"/>
</dbReference>
<feature type="binding site" evidence="1">
    <location>
        <position position="77"/>
    </location>
    <ligand>
        <name>Ni(2+)</name>
        <dbReference type="ChEBI" id="CHEBI:49786"/>
    </ligand>
</feature>
<gene>
    <name evidence="4" type="ORF">LUCI_2653</name>
</gene>
<evidence type="ECO:0000259" key="3">
    <source>
        <dbReference type="Pfam" id="PF08279"/>
    </source>
</evidence>
<dbReference type="RefSeq" id="WP_122628345.1">
    <property type="nucleotide sequence ID" value="NZ_UPPP01000074.1"/>
</dbReference>
<proteinExistence type="predicted"/>
<evidence type="ECO:0000313" key="5">
    <source>
        <dbReference type="Proteomes" id="UP000277811"/>
    </source>
</evidence>
<dbReference type="InterPro" id="IPR036388">
    <property type="entry name" value="WH-like_DNA-bd_sf"/>
</dbReference>
<dbReference type="Pfam" id="PF02829">
    <property type="entry name" value="3H"/>
    <property type="match status" value="1"/>
</dbReference>
<dbReference type="PIRSF" id="PIRSF037847">
    <property type="entry name" value="NiaR"/>
    <property type="match status" value="1"/>
</dbReference>